<comment type="caution">
    <text evidence="2">The sequence shown here is derived from an EMBL/GenBank/DDBJ whole genome shotgun (WGS) entry which is preliminary data.</text>
</comment>
<organism evidence="2 3">
    <name type="scientific">Paenibacillus radicis</name>
    <name type="common">ex Xue et al. 2023</name>
    <dbReference type="NCBI Taxonomy" id="2972489"/>
    <lineage>
        <taxon>Bacteria</taxon>
        <taxon>Bacillati</taxon>
        <taxon>Bacillota</taxon>
        <taxon>Bacilli</taxon>
        <taxon>Bacillales</taxon>
        <taxon>Paenibacillaceae</taxon>
        <taxon>Paenibacillus</taxon>
    </lineage>
</organism>
<dbReference type="Pfam" id="PF00294">
    <property type="entry name" value="PfkB"/>
    <property type="match status" value="1"/>
</dbReference>
<dbReference type="InterPro" id="IPR011611">
    <property type="entry name" value="PfkB_dom"/>
</dbReference>
<gene>
    <name evidence="2" type="ORF">NV381_23320</name>
</gene>
<sequence>MSTEELHSLSDILQFTGLTRERIEHILQRISTLRVGVIGDGCLDMYWEADMILSELSRETPHYNLPAVVERFAPGAAGNVAVNFKSLGAAEVSFCSVAGADWRGALLKEALTTRGIDDSFVLVEAGRVTPAYCKVIMQGIQGVRQEAPRIDFINREPLSEAAQQRVVAQLDLMAMKVDVISVTDQLPHGIMGAALRERLQYWSLNGKKVIVDSRDRIGAYSGVVLKPNELEALRWYHGSVKLQLQPTEAEILKAGLQLSRSSGAPCCITVGEKGAVWFEDGQATLVPTKPVPPPVDIVGAGDSFTAAFLSAWGAGCAGPEAAAFAHLAAAVSVGKIGETGTASPQEIMSRWEKVR</sequence>
<dbReference type="GO" id="GO:0016301">
    <property type="term" value="F:kinase activity"/>
    <property type="evidence" value="ECO:0007669"/>
    <property type="project" value="UniProtKB-KW"/>
</dbReference>
<evidence type="ECO:0000313" key="2">
    <source>
        <dbReference type="EMBL" id="MCR8634125.1"/>
    </source>
</evidence>
<dbReference type="SUPFAM" id="SSF53613">
    <property type="entry name" value="Ribokinase-like"/>
    <property type="match status" value="1"/>
</dbReference>
<keyword evidence="2" id="KW-0808">Transferase</keyword>
<dbReference type="RefSeq" id="WP_258215689.1">
    <property type="nucleotide sequence ID" value="NZ_JANQBD010000018.1"/>
</dbReference>
<evidence type="ECO:0000313" key="3">
    <source>
        <dbReference type="Proteomes" id="UP001300012"/>
    </source>
</evidence>
<feature type="domain" description="Carbohydrate kinase PfkB" evidence="1">
    <location>
        <begin position="63"/>
        <end position="340"/>
    </location>
</feature>
<proteinExistence type="predicted"/>
<name>A0ABT1YQ54_9BACL</name>
<dbReference type="InterPro" id="IPR029056">
    <property type="entry name" value="Ribokinase-like"/>
</dbReference>
<keyword evidence="3" id="KW-1185">Reference proteome</keyword>
<dbReference type="PANTHER" id="PTHR46969:SF1">
    <property type="entry name" value="BIFUNCTIONAL PROTEIN HLDE"/>
    <property type="match status" value="1"/>
</dbReference>
<accession>A0ABT1YQ54</accession>
<keyword evidence="2" id="KW-0418">Kinase</keyword>
<dbReference type="Proteomes" id="UP001300012">
    <property type="component" value="Unassembled WGS sequence"/>
</dbReference>
<protein>
    <submittedName>
        <fullName evidence="2">PfkB family carbohydrate kinase</fullName>
    </submittedName>
</protein>
<dbReference type="Gene3D" id="3.40.1190.20">
    <property type="match status" value="1"/>
</dbReference>
<evidence type="ECO:0000259" key="1">
    <source>
        <dbReference type="Pfam" id="PF00294"/>
    </source>
</evidence>
<dbReference type="EMBL" id="JANQBD010000018">
    <property type="protein sequence ID" value="MCR8634125.1"/>
    <property type="molecule type" value="Genomic_DNA"/>
</dbReference>
<dbReference type="PANTHER" id="PTHR46969">
    <property type="entry name" value="BIFUNCTIONAL PROTEIN HLDE"/>
    <property type="match status" value="1"/>
</dbReference>
<reference evidence="2 3" key="1">
    <citation type="submission" date="2022-08" db="EMBL/GenBank/DDBJ databases">
        <title>Paenibacillus endoradicis sp. nov., Paenibacillus radicibacter sp. nov and Paenibacillus pararadicis sp. nov., three cold-adapted plant growth-promoting bacteria isolated from root of Larix gmelinii in Great Khingan.</title>
        <authorList>
            <person name="Xue H."/>
        </authorList>
    </citation>
    <scope>NUCLEOTIDE SEQUENCE [LARGE SCALE GENOMIC DNA]</scope>
    <source>
        <strain evidence="2 3">N5-1-1-5</strain>
    </source>
</reference>